<dbReference type="Proteomes" id="UP000298030">
    <property type="component" value="Unassembled WGS sequence"/>
</dbReference>
<name>A0A4Y7SBI1_COPMI</name>
<keyword evidence="3" id="KW-1185">Reference proteome</keyword>
<accession>A0A4Y7SBI1</accession>
<evidence type="ECO:0000256" key="1">
    <source>
        <dbReference type="SAM" id="MobiDB-lite"/>
    </source>
</evidence>
<evidence type="ECO:0000313" key="2">
    <source>
        <dbReference type="EMBL" id="TEB18923.1"/>
    </source>
</evidence>
<comment type="caution">
    <text evidence="2">The sequence shown here is derived from an EMBL/GenBank/DDBJ whole genome shotgun (WGS) entry which is preliminary data.</text>
</comment>
<evidence type="ECO:0000313" key="3">
    <source>
        <dbReference type="Proteomes" id="UP000298030"/>
    </source>
</evidence>
<feature type="region of interest" description="Disordered" evidence="1">
    <location>
        <begin position="47"/>
        <end position="85"/>
    </location>
</feature>
<sequence length="85" mass="9194">MGIMTTRMLMHLRKRSTRSEFLTHTDGIGSDPDVNGDVLLVAFSPSRSATTATQGSHAGSGKKPTLHSQDSLRRGMPNEVWTDGP</sequence>
<proteinExistence type="predicted"/>
<feature type="compositionally biased region" description="Polar residues" evidence="1">
    <location>
        <begin position="47"/>
        <end position="57"/>
    </location>
</feature>
<reference evidence="2 3" key="1">
    <citation type="journal article" date="2019" name="Nat. Ecol. Evol.">
        <title>Megaphylogeny resolves global patterns of mushroom evolution.</title>
        <authorList>
            <person name="Varga T."/>
            <person name="Krizsan K."/>
            <person name="Foldi C."/>
            <person name="Dima B."/>
            <person name="Sanchez-Garcia M."/>
            <person name="Sanchez-Ramirez S."/>
            <person name="Szollosi G.J."/>
            <person name="Szarkandi J.G."/>
            <person name="Papp V."/>
            <person name="Albert L."/>
            <person name="Andreopoulos W."/>
            <person name="Angelini C."/>
            <person name="Antonin V."/>
            <person name="Barry K.W."/>
            <person name="Bougher N.L."/>
            <person name="Buchanan P."/>
            <person name="Buyck B."/>
            <person name="Bense V."/>
            <person name="Catcheside P."/>
            <person name="Chovatia M."/>
            <person name="Cooper J."/>
            <person name="Damon W."/>
            <person name="Desjardin D."/>
            <person name="Finy P."/>
            <person name="Geml J."/>
            <person name="Haridas S."/>
            <person name="Hughes K."/>
            <person name="Justo A."/>
            <person name="Karasinski D."/>
            <person name="Kautmanova I."/>
            <person name="Kiss B."/>
            <person name="Kocsube S."/>
            <person name="Kotiranta H."/>
            <person name="LaButti K.M."/>
            <person name="Lechner B.E."/>
            <person name="Liimatainen K."/>
            <person name="Lipzen A."/>
            <person name="Lukacs Z."/>
            <person name="Mihaltcheva S."/>
            <person name="Morgado L.N."/>
            <person name="Niskanen T."/>
            <person name="Noordeloos M.E."/>
            <person name="Ohm R.A."/>
            <person name="Ortiz-Santana B."/>
            <person name="Ovrebo C."/>
            <person name="Racz N."/>
            <person name="Riley R."/>
            <person name="Savchenko A."/>
            <person name="Shiryaev A."/>
            <person name="Soop K."/>
            <person name="Spirin V."/>
            <person name="Szebenyi C."/>
            <person name="Tomsovsky M."/>
            <person name="Tulloss R.E."/>
            <person name="Uehling J."/>
            <person name="Grigoriev I.V."/>
            <person name="Vagvolgyi C."/>
            <person name="Papp T."/>
            <person name="Martin F.M."/>
            <person name="Miettinen O."/>
            <person name="Hibbett D.S."/>
            <person name="Nagy L.G."/>
        </authorList>
    </citation>
    <scope>NUCLEOTIDE SEQUENCE [LARGE SCALE GENOMIC DNA]</scope>
    <source>
        <strain evidence="2 3">FP101781</strain>
    </source>
</reference>
<gene>
    <name evidence="2" type="ORF">FA13DRAFT_514162</name>
</gene>
<dbReference type="EMBL" id="QPFP01000216">
    <property type="protein sequence ID" value="TEB18923.1"/>
    <property type="molecule type" value="Genomic_DNA"/>
</dbReference>
<protein>
    <submittedName>
        <fullName evidence="2">Uncharacterized protein</fullName>
    </submittedName>
</protein>
<organism evidence="2 3">
    <name type="scientific">Coprinellus micaceus</name>
    <name type="common">Glistening ink-cap mushroom</name>
    <name type="synonym">Coprinus micaceus</name>
    <dbReference type="NCBI Taxonomy" id="71717"/>
    <lineage>
        <taxon>Eukaryota</taxon>
        <taxon>Fungi</taxon>
        <taxon>Dikarya</taxon>
        <taxon>Basidiomycota</taxon>
        <taxon>Agaricomycotina</taxon>
        <taxon>Agaricomycetes</taxon>
        <taxon>Agaricomycetidae</taxon>
        <taxon>Agaricales</taxon>
        <taxon>Agaricineae</taxon>
        <taxon>Psathyrellaceae</taxon>
        <taxon>Coprinellus</taxon>
    </lineage>
</organism>
<dbReference type="AlphaFoldDB" id="A0A4Y7SBI1"/>